<dbReference type="SMART" id="SM00267">
    <property type="entry name" value="GGDEF"/>
    <property type="match status" value="1"/>
</dbReference>
<keyword evidence="2" id="KW-0472">Membrane</keyword>
<dbReference type="GO" id="GO:0005886">
    <property type="term" value="C:plasma membrane"/>
    <property type="evidence" value="ECO:0007669"/>
    <property type="project" value="TreeGrafter"/>
</dbReference>
<dbReference type="GO" id="GO:1902201">
    <property type="term" value="P:negative regulation of bacterial-type flagellum-dependent cell motility"/>
    <property type="evidence" value="ECO:0007669"/>
    <property type="project" value="TreeGrafter"/>
</dbReference>
<feature type="transmembrane region" description="Helical" evidence="2">
    <location>
        <begin position="20"/>
        <end position="41"/>
    </location>
</feature>
<keyword evidence="5" id="KW-1185">Reference proteome</keyword>
<feature type="region of interest" description="Disordered" evidence="1">
    <location>
        <begin position="460"/>
        <end position="480"/>
    </location>
</feature>
<dbReference type="PANTHER" id="PTHR45138">
    <property type="entry name" value="REGULATORY COMPONENTS OF SENSORY TRANSDUCTION SYSTEM"/>
    <property type="match status" value="1"/>
</dbReference>
<dbReference type="GO" id="GO:0043709">
    <property type="term" value="P:cell adhesion involved in single-species biofilm formation"/>
    <property type="evidence" value="ECO:0007669"/>
    <property type="project" value="TreeGrafter"/>
</dbReference>
<dbReference type="EMBL" id="BOQN01000087">
    <property type="protein sequence ID" value="GIM94882.1"/>
    <property type="molecule type" value="Genomic_DNA"/>
</dbReference>
<dbReference type="Gene3D" id="3.30.70.270">
    <property type="match status" value="1"/>
</dbReference>
<feature type="transmembrane region" description="Helical" evidence="2">
    <location>
        <begin position="250"/>
        <end position="271"/>
    </location>
</feature>
<evidence type="ECO:0000256" key="1">
    <source>
        <dbReference type="SAM" id="MobiDB-lite"/>
    </source>
</evidence>
<accession>A0A919TGG2</accession>
<dbReference type="PROSITE" id="PS50887">
    <property type="entry name" value="GGDEF"/>
    <property type="match status" value="1"/>
</dbReference>
<keyword evidence="2" id="KW-1133">Transmembrane helix</keyword>
<dbReference type="InterPro" id="IPR043128">
    <property type="entry name" value="Rev_trsase/Diguanyl_cyclase"/>
</dbReference>
<reference evidence="4 5" key="1">
    <citation type="submission" date="2021-03" db="EMBL/GenBank/DDBJ databases">
        <title>Whole genome shotgun sequence of Actinoplanes toevensis NBRC 105298.</title>
        <authorList>
            <person name="Komaki H."/>
            <person name="Tamura T."/>
        </authorList>
    </citation>
    <scope>NUCLEOTIDE SEQUENCE [LARGE SCALE GENOMIC DNA]</scope>
    <source>
        <strain evidence="4 5">NBRC 105298</strain>
    </source>
</reference>
<organism evidence="4 5">
    <name type="scientific">Paractinoplanes toevensis</name>
    <dbReference type="NCBI Taxonomy" id="571911"/>
    <lineage>
        <taxon>Bacteria</taxon>
        <taxon>Bacillati</taxon>
        <taxon>Actinomycetota</taxon>
        <taxon>Actinomycetes</taxon>
        <taxon>Micromonosporales</taxon>
        <taxon>Micromonosporaceae</taxon>
        <taxon>Paractinoplanes</taxon>
    </lineage>
</organism>
<proteinExistence type="predicted"/>
<evidence type="ECO:0000313" key="5">
    <source>
        <dbReference type="Proteomes" id="UP000677082"/>
    </source>
</evidence>
<feature type="transmembrane region" description="Helical" evidence="2">
    <location>
        <begin position="277"/>
        <end position="299"/>
    </location>
</feature>
<keyword evidence="2" id="KW-0812">Transmembrane</keyword>
<dbReference type="InterPro" id="IPR000160">
    <property type="entry name" value="GGDEF_dom"/>
</dbReference>
<evidence type="ECO:0000256" key="2">
    <source>
        <dbReference type="SAM" id="Phobius"/>
    </source>
</evidence>
<protein>
    <recommendedName>
        <fullName evidence="3">GGDEF domain-containing protein</fullName>
    </recommendedName>
</protein>
<sequence>MLVVGVPIALSYPWLPYGTPPASLCFEGIGVASCVIMLVGIRRRRPERPLMWCLLLAGMALSVTGDAVYDYLENVAHVDPYPGWADLFYLPSYPLSIAGLGMMILRRTGGRDRVGMIDALILSTALALPAWSFWVRPISLGDHAGLADQLVSLAYPVLDVLLITLTVRSATTPGALGLRPNRLLILAQIARLLPDVTYSIAQLAGVEISYLDSGWLLTYLLTAAAALHPRMADVGKPATSDEVTLTMPRLTLLTVASLLAPAILAAQGVFQHGRVDWSAVAVGSAVLFLLVVARMKLLLGQMHRLARQMESLAHNDGLTGVPNRRAWDDRLNRELAKARRGGHSLVVGMIDLDFFKKFNDEYGHPAGDLLLKEAAAAWTGQLRDEDLLARYGGEEFGIVLAGRGGDEATAIVERLRAVCPRGQTFSAGLAVFDGAETADELVSRADRALYRAKATGRDRTVRDDHQTLTAGGGDQVSMAV</sequence>
<gene>
    <name evidence="4" type="ORF">Ato02nite_066750</name>
</gene>
<dbReference type="CDD" id="cd01949">
    <property type="entry name" value="GGDEF"/>
    <property type="match status" value="1"/>
</dbReference>
<dbReference type="PANTHER" id="PTHR45138:SF24">
    <property type="entry name" value="DIGUANYLATE CYCLASE DGCC-RELATED"/>
    <property type="match status" value="1"/>
</dbReference>
<dbReference type="InterPro" id="IPR050469">
    <property type="entry name" value="Diguanylate_Cyclase"/>
</dbReference>
<dbReference type="FunFam" id="3.30.70.270:FF:000001">
    <property type="entry name" value="Diguanylate cyclase domain protein"/>
    <property type="match status" value="1"/>
</dbReference>
<evidence type="ECO:0000313" key="4">
    <source>
        <dbReference type="EMBL" id="GIM94882.1"/>
    </source>
</evidence>
<dbReference type="NCBIfam" id="TIGR00254">
    <property type="entry name" value="GGDEF"/>
    <property type="match status" value="1"/>
</dbReference>
<dbReference type="Pfam" id="PF00990">
    <property type="entry name" value="GGDEF"/>
    <property type="match status" value="1"/>
</dbReference>
<dbReference type="Proteomes" id="UP000677082">
    <property type="component" value="Unassembled WGS sequence"/>
</dbReference>
<comment type="caution">
    <text evidence="4">The sequence shown here is derived from an EMBL/GenBank/DDBJ whole genome shotgun (WGS) entry which is preliminary data.</text>
</comment>
<dbReference type="GO" id="GO:0052621">
    <property type="term" value="F:diguanylate cyclase activity"/>
    <property type="evidence" value="ECO:0007669"/>
    <property type="project" value="TreeGrafter"/>
</dbReference>
<feature type="transmembrane region" description="Helical" evidence="2">
    <location>
        <begin position="88"/>
        <end position="105"/>
    </location>
</feature>
<name>A0A919TGG2_9ACTN</name>
<feature type="transmembrane region" description="Helical" evidence="2">
    <location>
        <begin position="117"/>
        <end position="134"/>
    </location>
</feature>
<dbReference type="SUPFAM" id="SSF55073">
    <property type="entry name" value="Nucleotide cyclase"/>
    <property type="match status" value="1"/>
</dbReference>
<feature type="domain" description="GGDEF" evidence="3">
    <location>
        <begin position="343"/>
        <end position="465"/>
    </location>
</feature>
<dbReference type="AlphaFoldDB" id="A0A919TGG2"/>
<feature type="transmembrane region" description="Helical" evidence="2">
    <location>
        <begin position="154"/>
        <end position="171"/>
    </location>
</feature>
<feature type="transmembrane region" description="Helical" evidence="2">
    <location>
        <begin position="50"/>
        <end position="68"/>
    </location>
</feature>
<evidence type="ECO:0000259" key="3">
    <source>
        <dbReference type="PROSITE" id="PS50887"/>
    </source>
</evidence>
<dbReference type="InterPro" id="IPR029787">
    <property type="entry name" value="Nucleotide_cyclase"/>
</dbReference>